<gene>
    <name evidence="15" type="ORF">UPYG_G00134260</name>
</gene>
<comment type="caution">
    <text evidence="15">The sequence shown here is derived from an EMBL/GenBank/DDBJ whole genome shotgun (WGS) entry which is preliminary data.</text>
</comment>
<evidence type="ECO:0000256" key="8">
    <source>
        <dbReference type="ARBA" id="ARBA00023170"/>
    </source>
</evidence>
<keyword evidence="3 11" id="KW-0812">Transmembrane</keyword>
<comment type="subcellular location">
    <subcellularLocation>
        <location evidence="1">Cell membrane</location>
        <topology evidence="1">Multi-pass membrane protein</topology>
    </subcellularLocation>
</comment>
<dbReference type="InterPro" id="IPR017452">
    <property type="entry name" value="GPCR_Rhodpsn_7TM"/>
</dbReference>
<evidence type="ECO:0000256" key="13">
    <source>
        <dbReference type="SAM" id="Phobius"/>
    </source>
</evidence>
<dbReference type="PANTHER" id="PTHR24234">
    <property type="entry name" value="LYSOPHOSPHATIDIC ACID RECEPTOR 5/SPHINGOSYLPHOSPHORYLCHOLINE RECEPTOR"/>
    <property type="match status" value="1"/>
</dbReference>
<keyword evidence="6 13" id="KW-0472">Membrane</keyword>
<sequence length="373" mass="42506">MSYRSLQHFPIFQIRSSKTTATFRKKRTTDTDIMNRTQIPNGGFKYLNEANTCEVDLSQDAIYLPVLYGIFFVIGTPLNLIGLYGLYRLIKSDHVLPVYVINLLLSDLLQLITLPLWIDYYSRDHSWRFGTISCQLMAVVFYVSIYTGIAFMCIIALERYLAIAKPLRFKALRQLRFARWIALSIWVVVAVPPSIAFKMLQLTGSHTMCIESYPSKKGFTVYRLITLALTFILPLSFIMCLHRKTLRALSATDGLGSQEKQRIRGLLTLLVVIFIVVLGPYHITGCVKYIGLLLHSDVCQWERDVFVPYQLGRGLLSINSLLDPVLYTFMRSDFRAAVGRYTRRLQGTVFSNVSPQRSTTGTTISLSDHTARP</sequence>
<feature type="transmembrane region" description="Helical" evidence="13">
    <location>
        <begin position="220"/>
        <end position="242"/>
    </location>
</feature>
<feature type="transmembrane region" description="Helical" evidence="13">
    <location>
        <begin position="66"/>
        <end position="87"/>
    </location>
</feature>
<dbReference type="GO" id="GO:0005886">
    <property type="term" value="C:plasma membrane"/>
    <property type="evidence" value="ECO:0007669"/>
    <property type="project" value="UniProtKB-SubCell"/>
</dbReference>
<evidence type="ECO:0000256" key="11">
    <source>
        <dbReference type="RuleBase" id="RU000688"/>
    </source>
</evidence>
<proteinExistence type="inferred from homology"/>
<keyword evidence="9" id="KW-0325">Glycoprotein</keyword>
<dbReference type="PRINTS" id="PR01157">
    <property type="entry name" value="P2YPURNOCPTR"/>
</dbReference>
<dbReference type="Gene3D" id="1.20.1070.10">
    <property type="entry name" value="Rhodopsin 7-helix transmembrane proteins"/>
    <property type="match status" value="1"/>
</dbReference>
<keyword evidence="4 13" id="KW-1133">Transmembrane helix</keyword>
<keyword evidence="10 11" id="KW-0807">Transducer</keyword>
<evidence type="ECO:0000256" key="2">
    <source>
        <dbReference type="ARBA" id="ARBA00022475"/>
    </source>
</evidence>
<accession>A0ABD0XIU0</accession>
<evidence type="ECO:0000256" key="3">
    <source>
        <dbReference type="ARBA" id="ARBA00022692"/>
    </source>
</evidence>
<reference evidence="15 16" key="1">
    <citation type="submission" date="2024-06" db="EMBL/GenBank/DDBJ databases">
        <authorList>
            <person name="Pan Q."/>
            <person name="Wen M."/>
            <person name="Jouanno E."/>
            <person name="Zahm M."/>
            <person name="Klopp C."/>
            <person name="Cabau C."/>
            <person name="Louis A."/>
            <person name="Berthelot C."/>
            <person name="Parey E."/>
            <person name="Roest Crollius H."/>
            <person name="Montfort J."/>
            <person name="Robinson-Rechavi M."/>
            <person name="Bouchez O."/>
            <person name="Lampietro C."/>
            <person name="Lopez Roques C."/>
            <person name="Donnadieu C."/>
            <person name="Postlethwait J."/>
            <person name="Bobe J."/>
            <person name="Verreycken H."/>
            <person name="Guiguen Y."/>
        </authorList>
    </citation>
    <scope>NUCLEOTIDE SEQUENCE [LARGE SCALE GENOMIC DNA]</scope>
    <source>
        <strain evidence="15">Up_M1</strain>
        <tissue evidence="15">Testis</tissue>
    </source>
</reference>
<dbReference type="Pfam" id="PF00001">
    <property type="entry name" value="7tm_1"/>
    <property type="match status" value="1"/>
</dbReference>
<protein>
    <recommendedName>
        <fullName evidence="14">G-protein coupled receptors family 1 profile domain-containing protein</fullName>
    </recommendedName>
</protein>
<evidence type="ECO:0000259" key="14">
    <source>
        <dbReference type="PROSITE" id="PS50262"/>
    </source>
</evidence>
<feature type="region of interest" description="Disordered" evidence="12">
    <location>
        <begin position="353"/>
        <end position="373"/>
    </location>
</feature>
<evidence type="ECO:0000256" key="7">
    <source>
        <dbReference type="ARBA" id="ARBA00023157"/>
    </source>
</evidence>
<keyword evidence="16" id="KW-1185">Reference proteome</keyword>
<evidence type="ECO:0000256" key="10">
    <source>
        <dbReference type="ARBA" id="ARBA00023224"/>
    </source>
</evidence>
<evidence type="ECO:0000256" key="5">
    <source>
        <dbReference type="ARBA" id="ARBA00023040"/>
    </source>
</evidence>
<keyword evidence="7" id="KW-1015">Disulfide bond</keyword>
<dbReference type="PROSITE" id="PS00237">
    <property type="entry name" value="G_PROTEIN_RECEP_F1_1"/>
    <property type="match status" value="1"/>
</dbReference>
<dbReference type="PROSITE" id="PS50262">
    <property type="entry name" value="G_PROTEIN_RECEP_F1_2"/>
    <property type="match status" value="1"/>
</dbReference>
<dbReference type="InterPro" id="IPR000276">
    <property type="entry name" value="GPCR_Rhodpsn"/>
</dbReference>
<evidence type="ECO:0000256" key="1">
    <source>
        <dbReference type="ARBA" id="ARBA00004651"/>
    </source>
</evidence>
<feature type="transmembrane region" description="Helical" evidence="13">
    <location>
        <begin position="138"/>
        <end position="157"/>
    </location>
</feature>
<keyword evidence="2" id="KW-1003">Cell membrane</keyword>
<feature type="transmembrane region" description="Helical" evidence="13">
    <location>
        <begin position="263"/>
        <end position="283"/>
    </location>
</feature>
<evidence type="ECO:0000313" key="15">
    <source>
        <dbReference type="EMBL" id="KAL0983879.1"/>
    </source>
</evidence>
<evidence type="ECO:0000256" key="12">
    <source>
        <dbReference type="SAM" id="MobiDB-lite"/>
    </source>
</evidence>
<dbReference type="AlphaFoldDB" id="A0ABD0XIU0"/>
<keyword evidence="8 11" id="KW-0675">Receptor</keyword>
<name>A0ABD0XIU0_UMBPY</name>
<evidence type="ECO:0000256" key="4">
    <source>
        <dbReference type="ARBA" id="ARBA00022989"/>
    </source>
</evidence>
<evidence type="ECO:0000256" key="9">
    <source>
        <dbReference type="ARBA" id="ARBA00023180"/>
    </source>
</evidence>
<dbReference type="Proteomes" id="UP001557470">
    <property type="component" value="Unassembled WGS sequence"/>
</dbReference>
<evidence type="ECO:0000256" key="6">
    <source>
        <dbReference type="ARBA" id="ARBA00023136"/>
    </source>
</evidence>
<dbReference type="EMBL" id="JAGEUA010000004">
    <property type="protein sequence ID" value="KAL0983879.1"/>
    <property type="molecule type" value="Genomic_DNA"/>
</dbReference>
<feature type="transmembrane region" description="Helical" evidence="13">
    <location>
        <begin position="99"/>
        <end position="118"/>
    </location>
</feature>
<feature type="transmembrane region" description="Helical" evidence="13">
    <location>
        <begin position="177"/>
        <end position="200"/>
    </location>
</feature>
<dbReference type="SUPFAM" id="SSF81321">
    <property type="entry name" value="Family A G protein-coupled receptor-like"/>
    <property type="match status" value="1"/>
</dbReference>
<comment type="similarity">
    <text evidence="11">Belongs to the G-protein coupled receptor 1 family.</text>
</comment>
<dbReference type="PANTHER" id="PTHR24234:SF8">
    <property type="entry name" value="G-PROTEIN COUPLED RECEPTOR 4-LIKE"/>
    <property type="match status" value="1"/>
</dbReference>
<keyword evidence="5 11" id="KW-0297">G-protein coupled receptor</keyword>
<evidence type="ECO:0000313" key="16">
    <source>
        <dbReference type="Proteomes" id="UP001557470"/>
    </source>
</evidence>
<organism evidence="15 16">
    <name type="scientific">Umbra pygmaea</name>
    <name type="common">Eastern mudminnow</name>
    <dbReference type="NCBI Taxonomy" id="75934"/>
    <lineage>
        <taxon>Eukaryota</taxon>
        <taxon>Metazoa</taxon>
        <taxon>Chordata</taxon>
        <taxon>Craniata</taxon>
        <taxon>Vertebrata</taxon>
        <taxon>Euteleostomi</taxon>
        <taxon>Actinopterygii</taxon>
        <taxon>Neopterygii</taxon>
        <taxon>Teleostei</taxon>
        <taxon>Protacanthopterygii</taxon>
        <taxon>Esociformes</taxon>
        <taxon>Umbridae</taxon>
        <taxon>Umbra</taxon>
    </lineage>
</organism>
<feature type="domain" description="G-protein coupled receptors family 1 profile" evidence="14">
    <location>
        <begin position="78"/>
        <end position="327"/>
    </location>
</feature>
<dbReference type="GO" id="GO:0004930">
    <property type="term" value="F:G protein-coupled receptor activity"/>
    <property type="evidence" value="ECO:0007669"/>
    <property type="project" value="UniProtKB-KW"/>
</dbReference>
<dbReference type="PRINTS" id="PR00237">
    <property type="entry name" value="GPCRRHODOPSN"/>
</dbReference>